<feature type="compositionally biased region" description="Low complexity" evidence="1">
    <location>
        <begin position="201"/>
        <end position="218"/>
    </location>
</feature>
<evidence type="ECO:0008006" key="5">
    <source>
        <dbReference type="Google" id="ProtNLM"/>
    </source>
</evidence>
<comment type="caution">
    <text evidence="3">The sequence shown here is derived from an EMBL/GenBank/DDBJ whole genome shotgun (WGS) entry which is preliminary data.</text>
</comment>
<evidence type="ECO:0000256" key="2">
    <source>
        <dbReference type="SAM" id="Phobius"/>
    </source>
</evidence>
<dbReference type="InterPro" id="IPR008972">
    <property type="entry name" value="Cupredoxin"/>
</dbReference>
<dbReference type="Proteomes" id="UP001219568">
    <property type="component" value="Unassembled WGS sequence"/>
</dbReference>
<dbReference type="AlphaFoldDB" id="A0AAD6N593"/>
<keyword evidence="2" id="KW-1133">Transmembrane helix</keyword>
<dbReference type="Gene3D" id="2.60.40.420">
    <property type="entry name" value="Cupredoxins - blue copper proteins"/>
    <property type="match status" value="1"/>
</dbReference>
<protein>
    <recommendedName>
        <fullName evidence="5">Cupredoxin</fullName>
    </recommendedName>
</protein>
<feature type="region of interest" description="Disordered" evidence="1">
    <location>
        <begin position="198"/>
        <end position="218"/>
    </location>
</feature>
<dbReference type="PANTHER" id="PTHR34883">
    <property type="entry name" value="SERINE-RICH PROTEIN, PUTATIVE-RELATED-RELATED"/>
    <property type="match status" value="1"/>
</dbReference>
<keyword evidence="2" id="KW-0812">Transmembrane</keyword>
<keyword evidence="2" id="KW-0472">Membrane</keyword>
<dbReference type="SUPFAM" id="SSF49503">
    <property type="entry name" value="Cupredoxins"/>
    <property type="match status" value="1"/>
</dbReference>
<dbReference type="PANTHER" id="PTHR34883:SF15">
    <property type="entry name" value="EXTRACELLULAR SERINE-RICH PROTEIN"/>
    <property type="match status" value="1"/>
</dbReference>
<reference evidence="3" key="2">
    <citation type="submission" date="2023-01" db="EMBL/GenBank/DDBJ databases">
        <authorList>
            <person name="Petersen C."/>
        </authorList>
    </citation>
    <scope>NUCLEOTIDE SEQUENCE</scope>
    <source>
        <strain evidence="3">IBT 15450</strain>
    </source>
</reference>
<name>A0AAD6N593_PENCN</name>
<keyword evidence="4" id="KW-1185">Reference proteome</keyword>
<accession>A0AAD6N593</accession>
<dbReference type="EMBL" id="JAQJZL010000014">
    <property type="protein sequence ID" value="KAJ6030849.1"/>
    <property type="molecule type" value="Genomic_DNA"/>
</dbReference>
<evidence type="ECO:0000313" key="3">
    <source>
        <dbReference type="EMBL" id="KAJ6030849.1"/>
    </source>
</evidence>
<gene>
    <name evidence="3" type="ORF">N7460_011115</name>
</gene>
<dbReference type="CDD" id="cd00920">
    <property type="entry name" value="Cupredoxin"/>
    <property type="match status" value="1"/>
</dbReference>
<sequence length="244" mass="25320">MYPNGTISVILQKAKNTKIPLTATMLTAMIFLLFALPFTNAQYGSNDASTTTSASSSTTASASSSTHKVNVGEDGFTFNPDTLTVSPGEKVEFHFFPQNHSVAQASFDNPCHPMNTSGFSSGFIPTTTESETVFTLTINDTTPIWFYCGQIEHCQAGMVGVINPSSNGQETLDSFKKAASTAEGSTIPVTVQGGFLGKSGGDSSSSSSTTSSTASPTNAGNSVGNALDMCILLVLASSVALSMM</sequence>
<feature type="region of interest" description="Disordered" evidence="1">
    <location>
        <begin position="47"/>
        <end position="67"/>
    </location>
</feature>
<feature type="compositionally biased region" description="Low complexity" evidence="1">
    <location>
        <begin position="48"/>
        <end position="66"/>
    </location>
</feature>
<proteinExistence type="predicted"/>
<dbReference type="InterPro" id="IPR052953">
    <property type="entry name" value="Ser-rich/MCO-related"/>
</dbReference>
<organism evidence="3 4">
    <name type="scientific">Penicillium canescens</name>
    <dbReference type="NCBI Taxonomy" id="5083"/>
    <lineage>
        <taxon>Eukaryota</taxon>
        <taxon>Fungi</taxon>
        <taxon>Dikarya</taxon>
        <taxon>Ascomycota</taxon>
        <taxon>Pezizomycotina</taxon>
        <taxon>Eurotiomycetes</taxon>
        <taxon>Eurotiomycetidae</taxon>
        <taxon>Eurotiales</taxon>
        <taxon>Aspergillaceae</taxon>
        <taxon>Penicillium</taxon>
    </lineage>
</organism>
<evidence type="ECO:0000256" key="1">
    <source>
        <dbReference type="SAM" id="MobiDB-lite"/>
    </source>
</evidence>
<reference evidence="3" key="1">
    <citation type="journal article" date="2023" name="IMA Fungus">
        <title>Comparative genomic study of the Penicillium genus elucidates a diverse pangenome and 15 lateral gene transfer events.</title>
        <authorList>
            <person name="Petersen C."/>
            <person name="Sorensen T."/>
            <person name="Nielsen M.R."/>
            <person name="Sondergaard T.E."/>
            <person name="Sorensen J.L."/>
            <person name="Fitzpatrick D.A."/>
            <person name="Frisvad J.C."/>
            <person name="Nielsen K.L."/>
        </authorList>
    </citation>
    <scope>NUCLEOTIDE SEQUENCE</scope>
    <source>
        <strain evidence="3">IBT 15450</strain>
    </source>
</reference>
<evidence type="ECO:0000313" key="4">
    <source>
        <dbReference type="Proteomes" id="UP001219568"/>
    </source>
</evidence>
<feature type="transmembrane region" description="Helical" evidence="2">
    <location>
        <begin position="21"/>
        <end position="39"/>
    </location>
</feature>